<evidence type="ECO:0000256" key="4">
    <source>
        <dbReference type="HAMAP-Rule" id="MF_00213"/>
    </source>
</evidence>
<reference evidence="6" key="1">
    <citation type="journal article" date="2021" name="PeerJ">
        <title>Extensive microbial diversity within the chicken gut microbiome revealed by metagenomics and culture.</title>
        <authorList>
            <person name="Gilroy R."/>
            <person name="Ravi A."/>
            <person name="Getino M."/>
            <person name="Pursley I."/>
            <person name="Horton D.L."/>
            <person name="Alikhan N.F."/>
            <person name="Baker D."/>
            <person name="Gharbi K."/>
            <person name="Hall N."/>
            <person name="Watson M."/>
            <person name="Adriaenssens E.M."/>
            <person name="Foster-Nyarko E."/>
            <person name="Jarju S."/>
            <person name="Secka A."/>
            <person name="Antonio M."/>
            <person name="Oren A."/>
            <person name="Chaudhuri R.R."/>
            <person name="La Ragione R."/>
            <person name="Hildebrand F."/>
            <person name="Pallen M.J."/>
        </authorList>
    </citation>
    <scope>NUCLEOTIDE SEQUENCE</scope>
    <source>
        <strain evidence="6">CHK188-4685</strain>
    </source>
</reference>
<feature type="binding site" evidence="4">
    <location>
        <position position="2"/>
    </location>
    <ligand>
        <name>Ni(2+)</name>
        <dbReference type="ChEBI" id="CHEBI:49786"/>
    </ligand>
</feature>
<reference evidence="6" key="2">
    <citation type="submission" date="2021-04" db="EMBL/GenBank/DDBJ databases">
        <authorList>
            <person name="Gilroy R."/>
        </authorList>
    </citation>
    <scope>NUCLEOTIDE SEQUENCE</scope>
    <source>
        <strain evidence="6">CHK188-4685</strain>
    </source>
</reference>
<comment type="similarity">
    <text evidence="4">Belongs to the HypA/HybF family.</text>
</comment>
<evidence type="ECO:0000313" key="7">
    <source>
        <dbReference type="Proteomes" id="UP000886804"/>
    </source>
</evidence>
<dbReference type="InterPro" id="IPR000688">
    <property type="entry name" value="HypA/HybF"/>
</dbReference>
<proteinExistence type="inferred from homology"/>
<sequence>MHELAITQSILDLSLKAAKEQGAVRIRSIRLVMGPFAGIVPECVQMYLDVLAKGTIAEGAHITARTLPLKVLCRDCGQESEITRTSIRCPHCGGIRLKTLSGKEFMVESLEVDTDGDQGASPGNGMESGCEQPGTPNPEGA</sequence>
<evidence type="ECO:0000256" key="3">
    <source>
        <dbReference type="ARBA" id="ARBA00022833"/>
    </source>
</evidence>
<evidence type="ECO:0000313" key="6">
    <source>
        <dbReference type="EMBL" id="HJB07230.1"/>
    </source>
</evidence>
<dbReference type="PANTHER" id="PTHR34535">
    <property type="entry name" value="HYDROGENASE MATURATION FACTOR HYPA"/>
    <property type="match status" value="1"/>
</dbReference>
<accession>A0A9D2L773</accession>
<feature type="binding site" evidence="4">
    <location>
        <position position="89"/>
    </location>
    <ligand>
        <name>Zn(2+)</name>
        <dbReference type="ChEBI" id="CHEBI:29105"/>
    </ligand>
</feature>
<gene>
    <name evidence="4 6" type="primary">hypA</name>
    <name evidence="6" type="ORF">H9716_05125</name>
</gene>
<feature type="binding site" evidence="4">
    <location>
        <position position="76"/>
    </location>
    <ligand>
        <name>Zn(2+)</name>
        <dbReference type="ChEBI" id="CHEBI:29105"/>
    </ligand>
</feature>
<organism evidence="6 7">
    <name type="scientific">Candidatus Enterocloster faecavium</name>
    <dbReference type="NCBI Taxonomy" id="2838560"/>
    <lineage>
        <taxon>Bacteria</taxon>
        <taxon>Bacillati</taxon>
        <taxon>Bacillota</taxon>
        <taxon>Clostridia</taxon>
        <taxon>Lachnospirales</taxon>
        <taxon>Lachnospiraceae</taxon>
        <taxon>Enterocloster</taxon>
    </lineage>
</organism>
<protein>
    <recommendedName>
        <fullName evidence="4">Hydrogenase maturation factor HypA</fullName>
    </recommendedName>
</protein>
<dbReference type="PIRSF" id="PIRSF004761">
    <property type="entry name" value="Hydrgn_mat_HypA"/>
    <property type="match status" value="1"/>
</dbReference>
<evidence type="ECO:0000256" key="1">
    <source>
        <dbReference type="ARBA" id="ARBA00022596"/>
    </source>
</evidence>
<feature type="region of interest" description="Disordered" evidence="5">
    <location>
        <begin position="112"/>
        <end position="141"/>
    </location>
</feature>
<dbReference type="AlphaFoldDB" id="A0A9D2L773"/>
<dbReference type="PANTHER" id="PTHR34535:SF3">
    <property type="entry name" value="HYDROGENASE MATURATION FACTOR HYPA"/>
    <property type="match status" value="1"/>
</dbReference>
<name>A0A9D2L773_9FIRM</name>
<dbReference type="Gene3D" id="3.30.2320.80">
    <property type="match status" value="1"/>
</dbReference>
<keyword evidence="2 4" id="KW-0479">Metal-binding</keyword>
<keyword evidence="1 4" id="KW-0533">Nickel</keyword>
<keyword evidence="3 4" id="KW-0862">Zinc</keyword>
<dbReference type="GO" id="GO:0008270">
    <property type="term" value="F:zinc ion binding"/>
    <property type="evidence" value="ECO:0007669"/>
    <property type="project" value="UniProtKB-UniRule"/>
</dbReference>
<dbReference type="GO" id="GO:0051604">
    <property type="term" value="P:protein maturation"/>
    <property type="evidence" value="ECO:0007669"/>
    <property type="project" value="InterPro"/>
</dbReference>
<comment type="function">
    <text evidence="4">Involved in the maturation of [NiFe] hydrogenases. Required for nickel insertion into the metal center of the hydrogenase.</text>
</comment>
<dbReference type="Proteomes" id="UP000886804">
    <property type="component" value="Unassembled WGS sequence"/>
</dbReference>
<feature type="binding site" evidence="4">
    <location>
        <position position="92"/>
    </location>
    <ligand>
        <name>Zn(2+)</name>
        <dbReference type="ChEBI" id="CHEBI:29105"/>
    </ligand>
</feature>
<dbReference type="HAMAP" id="MF_00213">
    <property type="entry name" value="HypA_HybF"/>
    <property type="match status" value="1"/>
</dbReference>
<dbReference type="NCBIfam" id="TIGR00100">
    <property type="entry name" value="hypA"/>
    <property type="match status" value="1"/>
</dbReference>
<comment type="caution">
    <text evidence="6">The sequence shown here is derived from an EMBL/GenBank/DDBJ whole genome shotgun (WGS) entry which is preliminary data.</text>
</comment>
<feature type="binding site" evidence="4">
    <location>
        <position position="73"/>
    </location>
    <ligand>
        <name>Zn(2+)</name>
        <dbReference type="ChEBI" id="CHEBI:29105"/>
    </ligand>
</feature>
<evidence type="ECO:0000256" key="5">
    <source>
        <dbReference type="SAM" id="MobiDB-lite"/>
    </source>
</evidence>
<dbReference type="EMBL" id="DWYS01000061">
    <property type="protein sequence ID" value="HJB07230.1"/>
    <property type="molecule type" value="Genomic_DNA"/>
</dbReference>
<evidence type="ECO:0000256" key="2">
    <source>
        <dbReference type="ARBA" id="ARBA00022723"/>
    </source>
</evidence>
<dbReference type="Pfam" id="PF01155">
    <property type="entry name" value="HypA"/>
    <property type="match status" value="1"/>
</dbReference>
<dbReference type="GO" id="GO:0016151">
    <property type="term" value="F:nickel cation binding"/>
    <property type="evidence" value="ECO:0007669"/>
    <property type="project" value="UniProtKB-UniRule"/>
</dbReference>